<dbReference type="Pfam" id="PF13668">
    <property type="entry name" value="Ferritin_2"/>
    <property type="match status" value="1"/>
</dbReference>
<proteinExistence type="predicted"/>
<feature type="signal peptide" evidence="1">
    <location>
        <begin position="1"/>
        <end position="31"/>
    </location>
</feature>
<dbReference type="EMBL" id="KN654936">
    <property type="protein sequence ID" value="KHN24847.1"/>
    <property type="molecule type" value="Genomic_DNA"/>
</dbReference>
<protein>
    <submittedName>
        <fullName evidence="2">Desiccation-related protein PCC13-62</fullName>
    </submittedName>
</protein>
<dbReference type="PANTHER" id="PTHR31694:SF12">
    <property type="entry name" value="DESICCATION-LIKE PROTEIN"/>
    <property type="match status" value="1"/>
</dbReference>
<evidence type="ECO:0000313" key="2">
    <source>
        <dbReference type="EMBL" id="KHN24847.1"/>
    </source>
</evidence>
<evidence type="ECO:0000256" key="1">
    <source>
        <dbReference type="SAM" id="SignalP"/>
    </source>
</evidence>
<dbReference type="PANTHER" id="PTHR31694">
    <property type="entry name" value="DESICCATION-LIKE PROTEIN"/>
    <property type="match status" value="1"/>
</dbReference>
<feature type="chain" id="PRO_5002093130" evidence="1">
    <location>
        <begin position="32"/>
        <end position="314"/>
    </location>
</feature>
<keyword evidence="1" id="KW-0732">Signal</keyword>
<dbReference type="AlphaFoldDB" id="A0A0B2QYX9"/>
<organism evidence="2">
    <name type="scientific">Glycine soja</name>
    <name type="common">Wild soybean</name>
    <dbReference type="NCBI Taxonomy" id="3848"/>
    <lineage>
        <taxon>Eukaryota</taxon>
        <taxon>Viridiplantae</taxon>
        <taxon>Streptophyta</taxon>
        <taxon>Embryophyta</taxon>
        <taxon>Tracheophyta</taxon>
        <taxon>Spermatophyta</taxon>
        <taxon>Magnoliopsida</taxon>
        <taxon>eudicotyledons</taxon>
        <taxon>Gunneridae</taxon>
        <taxon>Pentapetalae</taxon>
        <taxon>rosids</taxon>
        <taxon>fabids</taxon>
        <taxon>Fabales</taxon>
        <taxon>Fabaceae</taxon>
        <taxon>Papilionoideae</taxon>
        <taxon>50 kb inversion clade</taxon>
        <taxon>NPAAA clade</taxon>
        <taxon>indigoferoid/millettioid clade</taxon>
        <taxon>Phaseoleae</taxon>
        <taxon>Glycine</taxon>
        <taxon>Glycine subgen. Soja</taxon>
    </lineage>
</organism>
<dbReference type="InterPro" id="IPR052965">
    <property type="entry name" value="Pigment-catalase-like"/>
</dbReference>
<reference evidence="2" key="1">
    <citation type="submission" date="2014-07" db="EMBL/GenBank/DDBJ databases">
        <title>Identification of a novel salt tolerance gene in wild soybean by whole-genome sequencing.</title>
        <authorList>
            <person name="Lam H.-M."/>
            <person name="Qi X."/>
            <person name="Li M.-W."/>
            <person name="Liu X."/>
            <person name="Xie M."/>
            <person name="Ni M."/>
            <person name="Xu X."/>
        </authorList>
    </citation>
    <scope>NUCLEOTIDE SEQUENCE [LARGE SCALE GENOMIC DNA]</scope>
    <source>
        <tissue evidence="2">Root</tissue>
    </source>
</reference>
<dbReference type="Proteomes" id="UP000053555">
    <property type="component" value="Unassembled WGS sequence"/>
</dbReference>
<accession>A0A0B2QYX9</accession>
<sequence length="314" mass="33841">MAPQISRGRVPIVVLLASLVLPLLFQEYSSSSVFIASASASESDVDLLEFPLNLEYLEAEFFLFGSLGHGLDVVAPNLSEGGPPPIGARLARLENLIRDIILQFGLQEVGHLRAIKSTVRGFPRPLLDLSTASFAKVMNSAFGRPLVPPFDPYANSINYLLASYVIPYVGLTGYVGANPLLQNATSKRLVAGLLGVESGQDAVIRTLLYERQASLVQPYKVTVAEFTDRISMLRNKLGNAGVKDEGLVVPRVQGAEGSVTDNILAGDKDSLSYPRTPEEILRIIYGGGDEHVPGGFYPNGACGRIAKSYLKYTT</sequence>
<gene>
    <name evidence="2" type="ORF">glysoja_040967</name>
</gene>
<name>A0A0B2QYX9_GLYSO</name>